<evidence type="ECO:0000313" key="2">
    <source>
        <dbReference type="Proteomes" id="UP000631114"/>
    </source>
</evidence>
<accession>A0A835ITW3</accession>
<organism evidence="1 2">
    <name type="scientific">Coptis chinensis</name>
    <dbReference type="NCBI Taxonomy" id="261450"/>
    <lineage>
        <taxon>Eukaryota</taxon>
        <taxon>Viridiplantae</taxon>
        <taxon>Streptophyta</taxon>
        <taxon>Embryophyta</taxon>
        <taxon>Tracheophyta</taxon>
        <taxon>Spermatophyta</taxon>
        <taxon>Magnoliopsida</taxon>
        <taxon>Ranunculales</taxon>
        <taxon>Ranunculaceae</taxon>
        <taxon>Coptidoideae</taxon>
        <taxon>Coptis</taxon>
    </lineage>
</organism>
<dbReference type="PANTHER" id="PTHR35288">
    <property type="entry name" value="TAIL FIBER"/>
    <property type="match status" value="1"/>
</dbReference>
<keyword evidence="2" id="KW-1185">Reference proteome</keyword>
<dbReference type="AlphaFoldDB" id="A0A835ITW3"/>
<dbReference type="OrthoDB" id="1744136at2759"/>
<protein>
    <submittedName>
        <fullName evidence="1">Uncharacterized protein</fullName>
    </submittedName>
</protein>
<dbReference type="PANTHER" id="PTHR35288:SF1">
    <property type="entry name" value="TAIL FIBER"/>
    <property type="match status" value="1"/>
</dbReference>
<comment type="caution">
    <text evidence="1">The sequence shown here is derived from an EMBL/GenBank/DDBJ whole genome shotgun (WGS) entry which is preliminary data.</text>
</comment>
<dbReference type="EMBL" id="JADFTS010000002">
    <property type="protein sequence ID" value="KAF9622202.1"/>
    <property type="molecule type" value="Genomic_DNA"/>
</dbReference>
<name>A0A835ITW3_9MAGN</name>
<evidence type="ECO:0000313" key="1">
    <source>
        <dbReference type="EMBL" id="KAF9622202.1"/>
    </source>
</evidence>
<reference evidence="1 2" key="1">
    <citation type="submission" date="2020-10" db="EMBL/GenBank/DDBJ databases">
        <title>The Coptis chinensis genome and diversification of protoberbering-type alkaloids.</title>
        <authorList>
            <person name="Wang B."/>
            <person name="Shu S."/>
            <person name="Song C."/>
            <person name="Liu Y."/>
        </authorList>
    </citation>
    <scope>NUCLEOTIDE SEQUENCE [LARGE SCALE GENOMIC DNA]</scope>
    <source>
        <strain evidence="1">HL-2020</strain>
        <tissue evidence="1">Leaf</tissue>
    </source>
</reference>
<proteinExistence type="predicted"/>
<gene>
    <name evidence="1" type="ORF">IFM89_030060</name>
</gene>
<dbReference type="Proteomes" id="UP000631114">
    <property type="component" value="Unassembled WGS sequence"/>
</dbReference>
<sequence>MQGPQMLVDIFVNYDCDLEAANLFERMVLALSKIAQGTFNVDPHSAILHPKQRQLKVRSLQVLAGSYFSVAGALVGLLKPSTMSIFGTLLALWGLVKEGLLGKPRVNTEIPQKKHVDCASMCFHLYKV</sequence>